<evidence type="ECO:0000256" key="1">
    <source>
        <dbReference type="ARBA" id="ARBA00022801"/>
    </source>
</evidence>
<dbReference type="GO" id="GO:0047617">
    <property type="term" value="F:fatty acyl-CoA hydrolase activity"/>
    <property type="evidence" value="ECO:0007669"/>
    <property type="project" value="UniProtKB-EC"/>
</dbReference>
<accession>A0A193LHD6</accession>
<dbReference type="PANTHER" id="PTHR43240:SF20">
    <property type="entry name" value="MEDIUM_LONG-CHAIN ACYL-COA THIOESTERASE YIGI"/>
    <property type="match status" value="1"/>
</dbReference>
<sequence length="146" mass="16054">MNEQTPKSFLDNPTLYEGTYLQFLGFRLLNWKDGFVRLEMPVRDDHRNSVKYLHGGVIASLLDIAGAVCGSFGGSGEYVSVTVNLNCNFMAPHRGQTVIAEGELIRRTNTLFFAQAKLLDPDNRTLCATATGTYKPQQRGHAAATG</sequence>
<evidence type="ECO:0000256" key="5">
    <source>
        <dbReference type="ARBA" id="ARBA00038894"/>
    </source>
</evidence>
<dbReference type="InterPro" id="IPR003736">
    <property type="entry name" value="PAAI_dom"/>
</dbReference>
<evidence type="ECO:0000256" key="2">
    <source>
        <dbReference type="ARBA" id="ARBA00035880"/>
    </source>
</evidence>
<dbReference type="AlphaFoldDB" id="A0A193LHD6"/>
<dbReference type="EMBL" id="CP016268">
    <property type="protein sequence ID" value="ANO51789.1"/>
    <property type="molecule type" value="Genomic_DNA"/>
</dbReference>
<evidence type="ECO:0000256" key="6">
    <source>
        <dbReference type="ARBA" id="ARBA00040062"/>
    </source>
</evidence>
<evidence type="ECO:0000313" key="10">
    <source>
        <dbReference type="Proteomes" id="UP000092695"/>
    </source>
</evidence>
<dbReference type="KEGG" id="woc:BA177_11775"/>
<evidence type="ECO:0000256" key="7">
    <source>
        <dbReference type="ARBA" id="ARBA00048062"/>
    </source>
</evidence>
<proteinExistence type="inferred from homology"/>
<dbReference type="InterPro" id="IPR029069">
    <property type="entry name" value="HotDog_dom_sf"/>
</dbReference>
<dbReference type="InterPro" id="IPR006683">
    <property type="entry name" value="Thioestr_dom"/>
</dbReference>
<keyword evidence="1" id="KW-0378">Hydrolase</keyword>
<comment type="similarity">
    <text evidence="4">Belongs to the YigI thioesterase family.</text>
</comment>
<reference evidence="9 10" key="1">
    <citation type="submission" date="2016-06" db="EMBL/GenBank/DDBJ databases">
        <title>Complete genome sequence of a deep-branching marine Gamma Proteobacterium Woeseia oceani type strain XK5.</title>
        <authorList>
            <person name="Mu D."/>
            <person name="Du Z."/>
        </authorList>
    </citation>
    <scope>NUCLEOTIDE SEQUENCE [LARGE SCALE GENOMIC DNA]</scope>
    <source>
        <strain evidence="9 10">XK5</strain>
    </source>
</reference>
<evidence type="ECO:0000256" key="3">
    <source>
        <dbReference type="ARBA" id="ARBA00036002"/>
    </source>
</evidence>
<comment type="catalytic activity">
    <reaction evidence="2">
        <text>a fatty acyl-CoA + H2O = a fatty acid + CoA + H(+)</text>
        <dbReference type="Rhea" id="RHEA:16781"/>
        <dbReference type="ChEBI" id="CHEBI:15377"/>
        <dbReference type="ChEBI" id="CHEBI:15378"/>
        <dbReference type="ChEBI" id="CHEBI:28868"/>
        <dbReference type="ChEBI" id="CHEBI:57287"/>
        <dbReference type="ChEBI" id="CHEBI:77636"/>
        <dbReference type="EC" id="3.1.2.20"/>
    </reaction>
</comment>
<feature type="domain" description="Thioesterase" evidence="8">
    <location>
        <begin position="52"/>
        <end position="127"/>
    </location>
</feature>
<dbReference type="EC" id="3.1.2.20" evidence="5"/>
<name>A0A193LHD6_9GAMM</name>
<keyword evidence="10" id="KW-1185">Reference proteome</keyword>
<comment type="catalytic activity">
    <reaction evidence="3">
        <text>a long-chain fatty acyl-CoA + H2O = a long-chain fatty acid + CoA + H(+)</text>
        <dbReference type="Rhea" id="RHEA:67680"/>
        <dbReference type="ChEBI" id="CHEBI:15377"/>
        <dbReference type="ChEBI" id="CHEBI:15378"/>
        <dbReference type="ChEBI" id="CHEBI:57287"/>
        <dbReference type="ChEBI" id="CHEBI:57560"/>
        <dbReference type="ChEBI" id="CHEBI:83139"/>
    </reaction>
</comment>
<dbReference type="PANTHER" id="PTHR43240">
    <property type="entry name" value="1,4-DIHYDROXY-2-NAPHTHOYL-COA THIOESTERASE 1"/>
    <property type="match status" value="1"/>
</dbReference>
<dbReference type="Gene3D" id="3.10.129.10">
    <property type="entry name" value="Hotdog Thioesterase"/>
    <property type="match status" value="1"/>
</dbReference>
<dbReference type="NCBIfam" id="TIGR00369">
    <property type="entry name" value="unchar_dom_1"/>
    <property type="match status" value="1"/>
</dbReference>
<evidence type="ECO:0000313" key="9">
    <source>
        <dbReference type="EMBL" id="ANO51789.1"/>
    </source>
</evidence>
<dbReference type="Pfam" id="PF03061">
    <property type="entry name" value="4HBT"/>
    <property type="match status" value="1"/>
</dbReference>
<dbReference type="Proteomes" id="UP000092695">
    <property type="component" value="Chromosome"/>
</dbReference>
<dbReference type="RefSeq" id="WP_068616444.1">
    <property type="nucleotide sequence ID" value="NZ_CP016268.1"/>
</dbReference>
<evidence type="ECO:0000259" key="8">
    <source>
        <dbReference type="Pfam" id="PF03061"/>
    </source>
</evidence>
<dbReference type="CDD" id="cd03443">
    <property type="entry name" value="PaaI_thioesterase"/>
    <property type="match status" value="1"/>
</dbReference>
<dbReference type="OrthoDB" id="9813158at2"/>
<dbReference type="STRING" id="1548547.BA177_11775"/>
<protein>
    <recommendedName>
        <fullName evidence="6">Medium/long-chain acyl-CoA thioesterase YigI</fullName>
        <ecNumber evidence="5">3.1.2.20</ecNumber>
    </recommendedName>
</protein>
<gene>
    <name evidence="9" type="ORF">BA177_11775</name>
</gene>
<comment type="catalytic activity">
    <reaction evidence="7">
        <text>a medium-chain fatty acyl-CoA + H2O = a medium-chain fatty acid + CoA + H(+)</text>
        <dbReference type="Rhea" id="RHEA:68184"/>
        <dbReference type="ChEBI" id="CHEBI:15377"/>
        <dbReference type="ChEBI" id="CHEBI:15378"/>
        <dbReference type="ChEBI" id="CHEBI:57287"/>
        <dbReference type="ChEBI" id="CHEBI:59558"/>
        <dbReference type="ChEBI" id="CHEBI:90546"/>
    </reaction>
</comment>
<organism evidence="9 10">
    <name type="scientific">Woeseia oceani</name>
    <dbReference type="NCBI Taxonomy" id="1548547"/>
    <lineage>
        <taxon>Bacteria</taxon>
        <taxon>Pseudomonadati</taxon>
        <taxon>Pseudomonadota</taxon>
        <taxon>Gammaproteobacteria</taxon>
        <taxon>Woeseiales</taxon>
        <taxon>Woeseiaceae</taxon>
        <taxon>Woeseia</taxon>
    </lineage>
</organism>
<evidence type="ECO:0000256" key="4">
    <source>
        <dbReference type="ARBA" id="ARBA00038381"/>
    </source>
</evidence>
<dbReference type="SUPFAM" id="SSF54637">
    <property type="entry name" value="Thioesterase/thiol ester dehydrase-isomerase"/>
    <property type="match status" value="1"/>
</dbReference>